<reference evidence="1" key="2">
    <citation type="journal article" date="2021" name="PeerJ">
        <title>Extensive microbial diversity within the chicken gut microbiome revealed by metagenomics and culture.</title>
        <authorList>
            <person name="Gilroy R."/>
            <person name="Ravi A."/>
            <person name="Getino M."/>
            <person name="Pursley I."/>
            <person name="Horton D.L."/>
            <person name="Alikhan N.F."/>
            <person name="Baker D."/>
            <person name="Gharbi K."/>
            <person name="Hall N."/>
            <person name="Watson M."/>
            <person name="Adriaenssens E.M."/>
            <person name="Foster-Nyarko E."/>
            <person name="Jarju S."/>
            <person name="Secka A."/>
            <person name="Antonio M."/>
            <person name="Oren A."/>
            <person name="Chaudhuri R.R."/>
            <person name="La Ragione R."/>
            <person name="Hildebrand F."/>
            <person name="Pallen M.J."/>
        </authorList>
    </citation>
    <scope>NUCLEOTIDE SEQUENCE</scope>
    <source>
        <strain evidence="1">CHK193-30670</strain>
    </source>
</reference>
<accession>A0A9D1LHT9</accession>
<dbReference type="EMBL" id="DVMT01000022">
    <property type="protein sequence ID" value="HIU40105.1"/>
    <property type="molecule type" value="Genomic_DNA"/>
</dbReference>
<organism evidence="1 2">
    <name type="scientific">Candidatus Aphodocola excrementigallinarum</name>
    <dbReference type="NCBI Taxonomy" id="2840670"/>
    <lineage>
        <taxon>Bacteria</taxon>
        <taxon>Bacillati</taxon>
        <taxon>Bacillota</taxon>
        <taxon>Bacilli</taxon>
        <taxon>Candidatus Aphodocola</taxon>
    </lineage>
</organism>
<sequence length="250" mass="29322">MKIKAKVKKTNIVNIRYEDKNIKLDLSRSKFVDGYMPVISAQENSDGMLDVITTIINKNRDIVVPIRTQTVTKEDFNNYNFDNDVLVFENKKAIYKVGKEEYYVIDLENTDFINKDNKQIPSNPIFEMNDYKLINKNKIIAHTSYYSFIYDVCNNVKKSMFYDFIEANKKYKNMYSAYYFSDENKYSNLLIIHMLINDHGGICNEALLNEGVLAFIPNSIIGNKEKTIRYCDDCYNTYIETNNKKGRIIH</sequence>
<evidence type="ECO:0000313" key="1">
    <source>
        <dbReference type="EMBL" id="HIU40105.1"/>
    </source>
</evidence>
<reference evidence="1" key="1">
    <citation type="submission" date="2020-10" db="EMBL/GenBank/DDBJ databases">
        <authorList>
            <person name="Gilroy R."/>
        </authorList>
    </citation>
    <scope>NUCLEOTIDE SEQUENCE</scope>
    <source>
        <strain evidence="1">CHK193-30670</strain>
    </source>
</reference>
<protein>
    <submittedName>
        <fullName evidence="1">Uncharacterized protein</fullName>
    </submittedName>
</protein>
<dbReference type="Proteomes" id="UP000824074">
    <property type="component" value="Unassembled WGS sequence"/>
</dbReference>
<gene>
    <name evidence="1" type="ORF">IAB68_02240</name>
</gene>
<dbReference type="AlphaFoldDB" id="A0A9D1LHT9"/>
<proteinExistence type="predicted"/>
<evidence type="ECO:0000313" key="2">
    <source>
        <dbReference type="Proteomes" id="UP000824074"/>
    </source>
</evidence>
<name>A0A9D1LHT9_9FIRM</name>
<comment type="caution">
    <text evidence="1">The sequence shown here is derived from an EMBL/GenBank/DDBJ whole genome shotgun (WGS) entry which is preliminary data.</text>
</comment>